<dbReference type="InterPro" id="IPR010445">
    <property type="entry name" value="LapA_dom"/>
</dbReference>
<evidence type="ECO:0000256" key="1">
    <source>
        <dbReference type="ARBA" id="ARBA00022475"/>
    </source>
</evidence>
<proteinExistence type="predicted"/>
<dbReference type="RefSeq" id="WP_121191525.1">
    <property type="nucleotide sequence ID" value="NZ_RBWV01000002.1"/>
</dbReference>
<sequence>MSNPEQLPPPHRTGRAWAALVPAGLVLVVVLVFVLQNLKRTKVRFLWLDGSFPLGVALLLSAVLGGLLVALVASVRLLQVRRTARRGRR</sequence>
<feature type="transmembrane region" description="Helical" evidence="5">
    <location>
        <begin position="55"/>
        <end position="78"/>
    </location>
</feature>
<keyword evidence="8" id="KW-1185">Reference proteome</keyword>
<evidence type="ECO:0000313" key="8">
    <source>
        <dbReference type="Proteomes" id="UP000281955"/>
    </source>
</evidence>
<feature type="transmembrane region" description="Helical" evidence="5">
    <location>
        <begin position="16"/>
        <end position="35"/>
    </location>
</feature>
<dbReference type="AlphaFoldDB" id="A0A420XV06"/>
<evidence type="ECO:0000259" key="6">
    <source>
        <dbReference type="Pfam" id="PF06305"/>
    </source>
</evidence>
<comment type="caution">
    <text evidence="7">The sequence shown here is derived from an EMBL/GenBank/DDBJ whole genome shotgun (WGS) entry which is preliminary data.</text>
</comment>
<dbReference type="GO" id="GO:0005886">
    <property type="term" value="C:plasma membrane"/>
    <property type="evidence" value="ECO:0007669"/>
    <property type="project" value="InterPro"/>
</dbReference>
<evidence type="ECO:0000256" key="4">
    <source>
        <dbReference type="ARBA" id="ARBA00023136"/>
    </source>
</evidence>
<dbReference type="Pfam" id="PF06305">
    <property type="entry name" value="LapA_dom"/>
    <property type="match status" value="1"/>
</dbReference>
<keyword evidence="1" id="KW-1003">Cell membrane</keyword>
<organism evidence="7 8">
    <name type="scientific">Motilibacter peucedani</name>
    <dbReference type="NCBI Taxonomy" id="598650"/>
    <lineage>
        <taxon>Bacteria</taxon>
        <taxon>Bacillati</taxon>
        <taxon>Actinomycetota</taxon>
        <taxon>Actinomycetes</taxon>
        <taxon>Motilibacterales</taxon>
        <taxon>Motilibacteraceae</taxon>
        <taxon>Motilibacter</taxon>
    </lineage>
</organism>
<dbReference type="InParanoid" id="A0A420XV06"/>
<dbReference type="Proteomes" id="UP000281955">
    <property type="component" value="Unassembled WGS sequence"/>
</dbReference>
<keyword evidence="2 5" id="KW-0812">Transmembrane</keyword>
<gene>
    <name evidence="7" type="ORF">CLV35_0149</name>
</gene>
<dbReference type="EMBL" id="RBWV01000002">
    <property type="protein sequence ID" value="RKS80683.1"/>
    <property type="molecule type" value="Genomic_DNA"/>
</dbReference>
<keyword evidence="4 5" id="KW-0472">Membrane</keyword>
<name>A0A420XV06_9ACTN</name>
<evidence type="ECO:0000256" key="2">
    <source>
        <dbReference type="ARBA" id="ARBA00022692"/>
    </source>
</evidence>
<feature type="domain" description="Lipopolysaccharide assembly protein A" evidence="6">
    <location>
        <begin position="37"/>
        <end position="88"/>
    </location>
</feature>
<protein>
    <submittedName>
        <fullName evidence="7">Putative integral membrane protein</fullName>
    </submittedName>
</protein>
<reference evidence="7 8" key="1">
    <citation type="submission" date="2018-10" db="EMBL/GenBank/DDBJ databases">
        <title>Genomic Encyclopedia of Archaeal and Bacterial Type Strains, Phase II (KMG-II): from individual species to whole genera.</title>
        <authorList>
            <person name="Goeker M."/>
        </authorList>
    </citation>
    <scope>NUCLEOTIDE SEQUENCE [LARGE SCALE GENOMIC DNA]</scope>
    <source>
        <strain evidence="7 8">RP-AC37</strain>
    </source>
</reference>
<evidence type="ECO:0000313" key="7">
    <source>
        <dbReference type="EMBL" id="RKS80683.1"/>
    </source>
</evidence>
<keyword evidence="3 5" id="KW-1133">Transmembrane helix</keyword>
<evidence type="ECO:0000256" key="5">
    <source>
        <dbReference type="SAM" id="Phobius"/>
    </source>
</evidence>
<accession>A0A420XV06</accession>
<evidence type="ECO:0000256" key="3">
    <source>
        <dbReference type="ARBA" id="ARBA00022989"/>
    </source>
</evidence>